<dbReference type="KEGG" id="ssg:Selsp_2195"/>
<dbReference type="EMBL" id="CP002637">
    <property type="protein sequence ID" value="AEC01141.1"/>
    <property type="molecule type" value="Genomic_DNA"/>
</dbReference>
<dbReference type="InterPro" id="IPR018841">
    <property type="entry name" value="DUF2442"/>
</dbReference>
<dbReference type="SUPFAM" id="SSF143880">
    <property type="entry name" value="NE0471 N-terminal domain-like"/>
    <property type="match status" value="1"/>
</dbReference>
<reference evidence="2 3" key="1">
    <citation type="submission" date="2009-09" db="EMBL/GenBank/DDBJ databases">
        <authorList>
            <person name="Weinstock G."/>
            <person name="Sodergren E."/>
            <person name="Clifton S."/>
            <person name="Fulton L."/>
            <person name="Fulton B."/>
            <person name="Courtney L."/>
            <person name="Fronick C."/>
            <person name="Harrison M."/>
            <person name="Strong C."/>
            <person name="Farmer C."/>
            <person name="Delahaunty K."/>
            <person name="Markovic C."/>
            <person name="Hall O."/>
            <person name="Minx P."/>
            <person name="Tomlinson C."/>
            <person name="Mitreva M."/>
            <person name="Nelson J."/>
            <person name="Hou S."/>
            <person name="Wollam A."/>
            <person name="Pepin K.H."/>
            <person name="Johnson M."/>
            <person name="Bhonagiri V."/>
            <person name="Nash W.E."/>
            <person name="Warren W."/>
            <person name="Chinwalla A."/>
            <person name="Mardis E.R."/>
            <person name="Wilson R.K."/>
        </authorList>
    </citation>
    <scope>NUCLEOTIDE SEQUENCE [LARGE SCALE GENOMIC DNA]</scope>
    <source>
        <strain evidence="2">ATCC 35185</strain>
        <strain evidence="3">ATCC 35185 / DSM 20758 / VPI D19B-28</strain>
    </source>
</reference>
<dbReference type="RefSeq" id="WP_006193330.1">
    <property type="nucleotide sequence ID" value="NC_015437.1"/>
</dbReference>
<dbReference type="HOGENOM" id="CLU_153045_4_1_9"/>
<dbReference type="Pfam" id="PF10387">
    <property type="entry name" value="DUF2442"/>
    <property type="match status" value="1"/>
</dbReference>
<dbReference type="STRING" id="546271.Selsp_2195"/>
<sequence>MDSRFMPEVLQAVPGDGYVIYAYFNDGTVRRYDAAKLVQKGGVFARLKERAFFTAALTVMNGTAAWDVTGTRDAAQCIDIDPFVLYESPVVPDPLERADTPGDHACTMKVDAENT</sequence>
<dbReference type="OrthoDB" id="1666234at2"/>
<evidence type="ECO:0000313" key="1">
    <source>
        <dbReference type="EMBL" id="AEC01141.1"/>
    </source>
</evidence>
<dbReference type="AlphaFoldDB" id="C9LX06"/>
<proteinExistence type="predicted"/>
<name>C9LX06_SELS3</name>
<protein>
    <recommendedName>
        <fullName evidence="5">DUF2442 domain-containing protein</fullName>
    </recommendedName>
</protein>
<organism evidence="2 3">
    <name type="scientific">Selenomonas sputigena (strain ATCC 35185 / DSM 20758 / CCUG 44933 / VPI D19B-28)</name>
    <dbReference type="NCBI Taxonomy" id="546271"/>
    <lineage>
        <taxon>Bacteria</taxon>
        <taxon>Bacillati</taxon>
        <taxon>Bacillota</taxon>
        <taxon>Negativicutes</taxon>
        <taxon>Selenomonadales</taxon>
        <taxon>Selenomonadaceae</taxon>
        <taxon>Selenomonas</taxon>
    </lineage>
</organism>
<evidence type="ECO:0008006" key="5">
    <source>
        <dbReference type="Google" id="ProtNLM"/>
    </source>
</evidence>
<evidence type="ECO:0000313" key="4">
    <source>
        <dbReference type="Proteomes" id="UP000011124"/>
    </source>
</evidence>
<keyword evidence="4" id="KW-1185">Reference proteome</keyword>
<evidence type="ECO:0000313" key="2">
    <source>
        <dbReference type="EMBL" id="EEX76682.1"/>
    </source>
</evidence>
<dbReference type="eggNOG" id="ENOG5032XJC">
    <property type="taxonomic scope" value="Bacteria"/>
</dbReference>
<dbReference type="InterPro" id="IPR036782">
    <property type="entry name" value="NE0471-like_N"/>
</dbReference>
<evidence type="ECO:0000313" key="3">
    <source>
        <dbReference type="Proteomes" id="UP000003505"/>
    </source>
</evidence>
<reference evidence="1 4" key="2">
    <citation type="submission" date="2011-04" db="EMBL/GenBank/DDBJ databases">
        <title>The complete genome of Selenomonas sputigena DSM 20758.</title>
        <authorList>
            <consortium name="US DOE Joint Genome Institute (JGI-PGF)"/>
            <person name="Lucas S."/>
            <person name="Copeland A."/>
            <person name="Lapidus A."/>
            <person name="Bruce D."/>
            <person name="Goodwin L."/>
            <person name="Pitluck S."/>
            <person name="Peters L."/>
            <person name="Kyrpides N."/>
            <person name="Mavromatis K."/>
            <person name="Ivanova N."/>
            <person name="Ovchinnikova G."/>
            <person name="Teshima H."/>
            <person name="Detter J.C."/>
            <person name="Tapia R."/>
            <person name="Han C."/>
            <person name="Land M."/>
            <person name="Hauser L."/>
            <person name="Markowitz V."/>
            <person name="Cheng J.-F."/>
            <person name="Hugenholtz P."/>
            <person name="Woyke T."/>
            <person name="Wu D."/>
            <person name="Gronow S."/>
            <person name="Wellnitz S."/>
            <person name="Schneider S."/>
            <person name="Klenk H.-P."/>
            <person name="Eisen J.A."/>
        </authorList>
    </citation>
    <scope>NUCLEOTIDE SEQUENCE [LARGE SCALE GENOMIC DNA]</scope>
    <source>
        <strain evidence="1">ATCC 35185</strain>
        <strain evidence="4">ATCC 35185 / DSM 20758 / VPI D19B-28</strain>
    </source>
</reference>
<dbReference type="Gene3D" id="3.30.2020.10">
    <property type="entry name" value="NE0471-like N-terminal domain"/>
    <property type="match status" value="1"/>
</dbReference>
<dbReference type="EMBL" id="ACKP02000046">
    <property type="protein sequence ID" value="EEX76682.1"/>
    <property type="molecule type" value="Genomic_DNA"/>
</dbReference>
<dbReference type="Proteomes" id="UP000003505">
    <property type="component" value="Unassembled WGS sequence"/>
</dbReference>
<accession>C9LX06</accession>
<gene>
    <name evidence="1" type="ordered locus">Selsp_2195</name>
    <name evidence="2" type="ORF">SELSPUOL_02012</name>
</gene>
<dbReference type="Proteomes" id="UP000011124">
    <property type="component" value="Chromosome"/>
</dbReference>